<evidence type="ECO:0000313" key="1">
    <source>
        <dbReference type="EMBL" id="GGC10458.1"/>
    </source>
</evidence>
<name>A0ABQ1KUE8_9RHOB</name>
<proteinExistence type="predicted"/>
<accession>A0ABQ1KUE8</accession>
<gene>
    <name evidence="1" type="ORF">GCM10011363_28960</name>
</gene>
<comment type="caution">
    <text evidence="1">The sequence shown here is derived from an EMBL/GenBank/DDBJ whole genome shotgun (WGS) entry which is preliminary data.</text>
</comment>
<evidence type="ECO:0000313" key="2">
    <source>
        <dbReference type="Proteomes" id="UP000645462"/>
    </source>
</evidence>
<sequence>MRLGEKGAEPGGVEFLKAALFLRIHCGGQWTRKGWYWNRLAAILRPKDGRLYLQARQCNFTRLAITCRRA</sequence>
<dbReference type="Proteomes" id="UP000645462">
    <property type="component" value="Unassembled WGS sequence"/>
</dbReference>
<organism evidence="1 2">
    <name type="scientific">Marivita lacus</name>
    <dbReference type="NCBI Taxonomy" id="1323742"/>
    <lineage>
        <taxon>Bacteria</taxon>
        <taxon>Pseudomonadati</taxon>
        <taxon>Pseudomonadota</taxon>
        <taxon>Alphaproteobacteria</taxon>
        <taxon>Rhodobacterales</taxon>
        <taxon>Roseobacteraceae</taxon>
        <taxon>Marivita</taxon>
    </lineage>
</organism>
<dbReference type="EMBL" id="BMFC01000007">
    <property type="protein sequence ID" value="GGC10458.1"/>
    <property type="molecule type" value="Genomic_DNA"/>
</dbReference>
<protein>
    <submittedName>
        <fullName evidence="1">Uncharacterized protein</fullName>
    </submittedName>
</protein>
<reference evidence="2" key="1">
    <citation type="journal article" date="2019" name="Int. J. Syst. Evol. Microbiol.">
        <title>The Global Catalogue of Microorganisms (GCM) 10K type strain sequencing project: providing services to taxonomists for standard genome sequencing and annotation.</title>
        <authorList>
            <consortium name="The Broad Institute Genomics Platform"/>
            <consortium name="The Broad Institute Genome Sequencing Center for Infectious Disease"/>
            <person name="Wu L."/>
            <person name="Ma J."/>
        </authorList>
    </citation>
    <scope>NUCLEOTIDE SEQUENCE [LARGE SCALE GENOMIC DNA]</scope>
    <source>
        <strain evidence="2">CGMCC 1.12478</strain>
    </source>
</reference>
<keyword evidence="2" id="KW-1185">Reference proteome</keyword>